<organism evidence="3 4">
    <name type="scientific">Chitinophaga ginsengisegetis</name>
    <dbReference type="NCBI Taxonomy" id="393003"/>
    <lineage>
        <taxon>Bacteria</taxon>
        <taxon>Pseudomonadati</taxon>
        <taxon>Bacteroidota</taxon>
        <taxon>Chitinophagia</taxon>
        <taxon>Chitinophagales</taxon>
        <taxon>Chitinophagaceae</taxon>
        <taxon>Chitinophaga</taxon>
    </lineage>
</organism>
<evidence type="ECO:0000256" key="1">
    <source>
        <dbReference type="SAM" id="Phobius"/>
    </source>
</evidence>
<evidence type="ECO:0000313" key="3">
    <source>
        <dbReference type="EMBL" id="SKD00608.1"/>
    </source>
</evidence>
<dbReference type="STRING" id="393003.SAMN05660461_1884"/>
<dbReference type="InterPro" id="IPR029063">
    <property type="entry name" value="SAM-dependent_MTases_sf"/>
</dbReference>
<name>A0A1T5NKC7_9BACT</name>
<evidence type="ECO:0000259" key="2">
    <source>
        <dbReference type="Pfam" id="PF08241"/>
    </source>
</evidence>
<protein>
    <submittedName>
        <fullName evidence="3">Methyltransferase domain-containing protein</fullName>
    </submittedName>
</protein>
<reference evidence="3 4" key="1">
    <citation type="submission" date="2017-02" db="EMBL/GenBank/DDBJ databases">
        <authorList>
            <person name="Peterson S.W."/>
        </authorList>
    </citation>
    <scope>NUCLEOTIDE SEQUENCE [LARGE SCALE GENOMIC DNA]</scope>
    <source>
        <strain evidence="3 4">DSM 18108</strain>
    </source>
</reference>
<keyword evidence="4" id="KW-1185">Reference proteome</keyword>
<dbReference type="EMBL" id="FUZZ01000001">
    <property type="protein sequence ID" value="SKD00608.1"/>
    <property type="molecule type" value="Genomic_DNA"/>
</dbReference>
<keyword evidence="3" id="KW-0808">Transferase</keyword>
<dbReference type="Gene3D" id="3.40.50.150">
    <property type="entry name" value="Vaccinia Virus protein VP39"/>
    <property type="match status" value="1"/>
</dbReference>
<dbReference type="GO" id="GO:0008757">
    <property type="term" value="F:S-adenosylmethionine-dependent methyltransferase activity"/>
    <property type="evidence" value="ECO:0007669"/>
    <property type="project" value="InterPro"/>
</dbReference>
<proteinExistence type="predicted"/>
<dbReference type="GO" id="GO:0032259">
    <property type="term" value="P:methylation"/>
    <property type="evidence" value="ECO:0007669"/>
    <property type="project" value="UniProtKB-KW"/>
</dbReference>
<keyword evidence="3" id="KW-0489">Methyltransferase</keyword>
<evidence type="ECO:0000313" key="4">
    <source>
        <dbReference type="Proteomes" id="UP000190166"/>
    </source>
</evidence>
<dbReference type="Proteomes" id="UP000190166">
    <property type="component" value="Unassembled WGS sequence"/>
</dbReference>
<dbReference type="Pfam" id="PF08241">
    <property type="entry name" value="Methyltransf_11"/>
    <property type="match status" value="1"/>
</dbReference>
<keyword evidence="1" id="KW-0472">Membrane</keyword>
<dbReference type="RefSeq" id="WP_079469116.1">
    <property type="nucleotide sequence ID" value="NZ_FUZZ01000001.1"/>
</dbReference>
<gene>
    <name evidence="3" type="ORF">SAMN05660461_1884</name>
</gene>
<keyword evidence="1" id="KW-1133">Transmembrane helix</keyword>
<accession>A0A1T5NKC7</accession>
<dbReference type="SUPFAM" id="SSF53335">
    <property type="entry name" value="S-adenosyl-L-methionine-dependent methyltransferases"/>
    <property type="match status" value="1"/>
</dbReference>
<dbReference type="AlphaFoldDB" id="A0A1T5NKC7"/>
<dbReference type="InterPro" id="IPR013216">
    <property type="entry name" value="Methyltransf_11"/>
</dbReference>
<sequence>MEKINRTPFQGIVNIVRFNWHLYVLFLLLLVGGLLFTQYTLTRLMLCGAAIATLSSLVVSWYIYDGSDLYTLLWLDDMELRPYGRIVNIHAGFDETSQLLANKYPEADLQVFDFYNPEMHTEVSIERARKRYAPYAGTKTVSTVAVPLEPASVDVVFLLLAAHEIRDPVERTIFFKELRRCLAADGRIVVLEHLRDTPNFIAYTIGFLHFFSGATWRRTFEGAQLTLEKEKKITPFLSAFILQKNGIAS</sequence>
<keyword evidence="1" id="KW-0812">Transmembrane</keyword>
<feature type="transmembrane region" description="Helical" evidence="1">
    <location>
        <begin position="20"/>
        <end position="37"/>
    </location>
</feature>
<feature type="domain" description="Methyltransferase type 11" evidence="2">
    <location>
        <begin position="125"/>
        <end position="190"/>
    </location>
</feature>